<organism evidence="9 10">
    <name type="scientific">Candidatus Sedimenticola endophacoides</name>
    <dbReference type="NCBI Taxonomy" id="2548426"/>
    <lineage>
        <taxon>Bacteria</taxon>
        <taxon>Pseudomonadati</taxon>
        <taxon>Pseudomonadota</taxon>
        <taxon>Gammaproteobacteria</taxon>
        <taxon>Chromatiales</taxon>
        <taxon>Sedimenticolaceae</taxon>
        <taxon>Sedimenticola</taxon>
    </lineage>
</organism>
<feature type="transmembrane region" description="Helical" evidence="7">
    <location>
        <begin position="20"/>
        <end position="39"/>
    </location>
</feature>
<comment type="subcellular location">
    <subcellularLocation>
        <location evidence="1">Cell inner membrane</location>
    </subcellularLocation>
</comment>
<keyword evidence="3" id="KW-0997">Cell inner membrane</keyword>
<keyword evidence="4 7" id="KW-0812">Transmembrane</keyword>
<evidence type="ECO:0000256" key="1">
    <source>
        <dbReference type="ARBA" id="ARBA00004533"/>
    </source>
</evidence>
<keyword evidence="10" id="KW-1185">Reference proteome</keyword>
<feature type="domain" description="Mce/MlaD" evidence="8">
    <location>
        <begin position="46"/>
        <end position="95"/>
    </location>
</feature>
<protein>
    <recommendedName>
        <fullName evidence="8">Mce/MlaD domain-containing protein</fullName>
    </recommendedName>
</protein>
<comment type="caution">
    <text evidence="9">The sequence shown here is derived from an EMBL/GenBank/DDBJ whole genome shotgun (WGS) entry which is preliminary data.</text>
</comment>
<proteinExistence type="predicted"/>
<dbReference type="PANTHER" id="PTHR30462:SF2">
    <property type="entry name" value="INTERMEMBRANE TRANSPORT PROTEIN PQIB"/>
    <property type="match status" value="1"/>
</dbReference>
<gene>
    <name evidence="9" type="ORF">B0D84_06315</name>
</gene>
<evidence type="ECO:0000313" key="9">
    <source>
        <dbReference type="EMBL" id="OQX32397.1"/>
    </source>
</evidence>
<evidence type="ECO:0000256" key="3">
    <source>
        <dbReference type="ARBA" id="ARBA00022519"/>
    </source>
</evidence>
<keyword evidence="2" id="KW-1003">Cell membrane</keyword>
<evidence type="ECO:0000256" key="2">
    <source>
        <dbReference type="ARBA" id="ARBA00022475"/>
    </source>
</evidence>
<feature type="non-terminal residue" evidence="9">
    <location>
        <position position="96"/>
    </location>
</feature>
<evidence type="ECO:0000256" key="5">
    <source>
        <dbReference type="ARBA" id="ARBA00022989"/>
    </source>
</evidence>
<accession>A0A657PHJ4</accession>
<sequence>MPETSEQTPAARIETGRKQFPLVWILPLTAALIGGWLVFQDLMEHGSDIRIRFDNAQGLEAKKTRIKYKNIDVGMVKEIQFSDDLSHVVVTAEMKR</sequence>
<dbReference type="EMBL" id="MUIE01000437">
    <property type="protein sequence ID" value="OQX32397.1"/>
    <property type="molecule type" value="Genomic_DNA"/>
</dbReference>
<dbReference type="Proteomes" id="UP000243361">
    <property type="component" value="Unassembled WGS sequence"/>
</dbReference>
<dbReference type="Pfam" id="PF02470">
    <property type="entry name" value="MlaD"/>
    <property type="match status" value="1"/>
</dbReference>
<dbReference type="InterPro" id="IPR051800">
    <property type="entry name" value="PqiA-PqiB_transport"/>
</dbReference>
<evidence type="ECO:0000256" key="7">
    <source>
        <dbReference type="SAM" id="Phobius"/>
    </source>
</evidence>
<dbReference type="InterPro" id="IPR003399">
    <property type="entry name" value="Mce/MlaD"/>
</dbReference>
<keyword evidence="6 7" id="KW-0472">Membrane</keyword>
<evidence type="ECO:0000256" key="6">
    <source>
        <dbReference type="ARBA" id="ARBA00023136"/>
    </source>
</evidence>
<keyword evidence="5 7" id="KW-1133">Transmembrane helix</keyword>
<name>A0A657PHJ4_9GAMM</name>
<dbReference type="AlphaFoldDB" id="A0A657PHJ4"/>
<evidence type="ECO:0000259" key="8">
    <source>
        <dbReference type="Pfam" id="PF02470"/>
    </source>
</evidence>
<reference evidence="9" key="1">
    <citation type="submission" date="2017-02" db="EMBL/GenBank/DDBJ databases">
        <title>Novel co-symbiosis in the unique lucinid bivalve Phacoides pectinatus.</title>
        <authorList>
            <person name="Lim S.J."/>
            <person name="Davis B.G."/>
            <person name="Gill D.E."/>
            <person name="Engel A.S."/>
            <person name="Anderson L.C."/>
            <person name="Campbell B.J."/>
        </authorList>
    </citation>
    <scope>NUCLEOTIDE SEQUENCE [LARGE SCALE GENOMIC DNA]</scope>
    <source>
        <strain evidence="9">LUC13016_P6</strain>
    </source>
</reference>
<dbReference type="PANTHER" id="PTHR30462">
    <property type="entry name" value="INTERMEMBRANE TRANSPORT PROTEIN PQIB-RELATED"/>
    <property type="match status" value="1"/>
</dbReference>
<dbReference type="GO" id="GO:0005886">
    <property type="term" value="C:plasma membrane"/>
    <property type="evidence" value="ECO:0007669"/>
    <property type="project" value="UniProtKB-SubCell"/>
</dbReference>
<evidence type="ECO:0000256" key="4">
    <source>
        <dbReference type="ARBA" id="ARBA00022692"/>
    </source>
</evidence>
<evidence type="ECO:0000313" key="10">
    <source>
        <dbReference type="Proteomes" id="UP000243361"/>
    </source>
</evidence>